<dbReference type="SUPFAM" id="SSF53474">
    <property type="entry name" value="alpha/beta-Hydrolases"/>
    <property type="match status" value="1"/>
</dbReference>
<sequence length="346" mass="39085">MSERLFVDELVVDTPICVQGIPLKMVANRYTVSPARADGMTILLAHASGTHKEHWEPTLEKLFHLQRDADHGRIREAWAFDWMTHGHFAVLNAEMLQNTTQGNSIGEWGEAIAAFVKTHLASRRIIVIGHSAGCSAMMYSTICFPVPQRVPYEAIILVEPAMIDRVVFQVNLKDRERQISMLAKAIAGQRNQWDTRIAAYEWLSKRFPWNGWDDRVCRIFANHGLRPVFSNHINGPGTTKCEKRFESSNYTDLEPTFQATEQIEEVCQDAPIHVIFGENDLVPYVLDNPRYSQDSILDAAKGRQVASVTRLTGVGHMIVQQNPNLLAESISYRSGLNHKQAPPSRL</sequence>
<feature type="domain" description="AB hydrolase-1" evidence="1">
    <location>
        <begin position="42"/>
        <end position="327"/>
    </location>
</feature>
<dbReference type="AlphaFoldDB" id="A0A0C9VRX6"/>
<gene>
    <name evidence="2" type="ORF">HYDPIDRAFT_160821</name>
</gene>
<keyword evidence="3" id="KW-1185">Reference proteome</keyword>
<dbReference type="InterPro" id="IPR000073">
    <property type="entry name" value="AB_hydrolase_1"/>
</dbReference>
<name>A0A0C9VRX6_9AGAM</name>
<dbReference type="InterPro" id="IPR029058">
    <property type="entry name" value="AB_hydrolase_fold"/>
</dbReference>
<dbReference type="HOGENOM" id="CLU_032490_0_0_1"/>
<dbReference type="OrthoDB" id="94039at2759"/>
<evidence type="ECO:0000259" key="1">
    <source>
        <dbReference type="Pfam" id="PF12697"/>
    </source>
</evidence>
<organism evidence="2 3">
    <name type="scientific">Hydnomerulius pinastri MD-312</name>
    <dbReference type="NCBI Taxonomy" id="994086"/>
    <lineage>
        <taxon>Eukaryota</taxon>
        <taxon>Fungi</taxon>
        <taxon>Dikarya</taxon>
        <taxon>Basidiomycota</taxon>
        <taxon>Agaricomycotina</taxon>
        <taxon>Agaricomycetes</taxon>
        <taxon>Agaricomycetidae</taxon>
        <taxon>Boletales</taxon>
        <taxon>Boletales incertae sedis</taxon>
        <taxon>Leucogyrophana</taxon>
    </lineage>
</organism>
<reference evidence="2 3" key="1">
    <citation type="submission" date="2014-04" db="EMBL/GenBank/DDBJ databases">
        <title>Evolutionary Origins and Diversification of the Mycorrhizal Mutualists.</title>
        <authorList>
            <consortium name="DOE Joint Genome Institute"/>
            <consortium name="Mycorrhizal Genomics Consortium"/>
            <person name="Kohler A."/>
            <person name="Kuo A."/>
            <person name="Nagy L.G."/>
            <person name="Floudas D."/>
            <person name="Copeland A."/>
            <person name="Barry K.W."/>
            <person name="Cichocki N."/>
            <person name="Veneault-Fourrey C."/>
            <person name="LaButti K."/>
            <person name="Lindquist E.A."/>
            <person name="Lipzen A."/>
            <person name="Lundell T."/>
            <person name="Morin E."/>
            <person name="Murat C."/>
            <person name="Riley R."/>
            <person name="Ohm R."/>
            <person name="Sun H."/>
            <person name="Tunlid A."/>
            <person name="Henrissat B."/>
            <person name="Grigoriev I.V."/>
            <person name="Hibbett D.S."/>
            <person name="Martin F."/>
        </authorList>
    </citation>
    <scope>NUCLEOTIDE SEQUENCE [LARGE SCALE GENOMIC DNA]</scope>
    <source>
        <strain evidence="2 3">MD-312</strain>
    </source>
</reference>
<dbReference type="Gene3D" id="3.40.50.1820">
    <property type="entry name" value="alpha/beta hydrolase"/>
    <property type="match status" value="1"/>
</dbReference>
<dbReference type="EMBL" id="KN839871">
    <property type="protein sequence ID" value="KIJ60580.1"/>
    <property type="molecule type" value="Genomic_DNA"/>
</dbReference>
<dbReference type="Pfam" id="PF12697">
    <property type="entry name" value="Abhydrolase_6"/>
    <property type="match status" value="1"/>
</dbReference>
<evidence type="ECO:0000313" key="2">
    <source>
        <dbReference type="EMBL" id="KIJ60580.1"/>
    </source>
</evidence>
<evidence type="ECO:0000313" key="3">
    <source>
        <dbReference type="Proteomes" id="UP000053820"/>
    </source>
</evidence>
<proteinExistence type="predicted"/>
<protein>
    <submittedName>
        <fullName evidence="2">Unplaced genomic scaffold scaffold_37, whole genome shotgun sequence</fullName>
    </submittedName>
</protein>
<accession>A0A0C9VRX6</accession>
<dbReference type="Proteomes" id="UP000053820">
    <property type="component" value="Unassembled WGS sequence"/>
</dbReference>